<evidence type="ECO:0000256" key="1">
    <source>
        <dbReference type="SAM" id="MobiDB-lite"/>
    </source>
</evidence>
<evidence type="ECO:0000313" key="3">
    <source>
        <dbReference type="Proteomes" id="UP000887572"/>
    </source>
</evidence>
<organism evidence="3 4">
    <name type="scientific">Globodera rostochiensis</name>
    <name type="common">Golden nematode worm</name>
    <name type="synonym">Heterodera rostochiensis</name>
    <dbReference type="NCBI Taxonomy" id="31243"/>
    <lineage>
        <taxon>Eukaryota</taxon>
        <taxon>Metazoa</taxon>
        <taxon>Ecdysozoa</taxon>
        <taxon>Nematoda</taxon>
        <taxon>Chromadorea</taxon>
        <taxon>Rhabditida</taxon>
        <taxon>Tylenchina</taxon>
        <taxon>Tylenchomorpha</taxon>
        <taxon>Tylenchoidea</taxon>
        <taxon>Heteroderidae</taxon>
        <taxon>Heteroderinae</taxon>
        <taxon>Globodera</taxon>
    </lineage>
</organism>
<feature type="region of interest" description="Disordered" evidence="1">
    <location>
        <begin position="43"/>
        <end position="88"/>
    </location>
</feature>
<name>A0A914HD54_GLORO</name>
<evidence type="ECO:0000256" key="2">
    <source>
        <dbReference type="SAM" id="SignalP"/>
    </source>
</evidence>
<accession>A0A914HD54</accession>
<dbReference type="Proteomes" id="UP000887572">
    <property type="component" value="Unplaced"/>
</dbReference>
<keyword evidence="2" id="KW-0732">Signal</keyword>
<evidence type="ECO:0000313" key="4">
    <source>
        <dbReference type="WBParaSite" id="Gr19_v10_g16021.t1"/>
    </source>
</evidence>
<feature type="signal peptide" evidence="2">
    <location>
        <begin position="1"/>
        <end position="21"/>
    </location>
</feature>
<feature type="compositionally biased region" description="Polar residues" evidence="1">
    <location>
        <begin position="79"/>
        <end position="88"/>
    </location>
</feature>
<keyword evidence="3" id="KW-1185">Reference proteome</keyword>
<feature type="chain" id="PRO_5037667187" evidence="2">
    <location>
        <begin position="22"/>
        <end position="88"/>
    </location>
</feature>
<protein>
    <submittedName>
        <fullName evidence="4">Uncharacterized protein</fullName>
    </submittedName>
</protein>
<feature type="compositionally biased region" description="Basic residues" evidence="1">
    <location>
        <begin position="56"/>
        <end position="67"/>
    </location>
</feature>
<reference evidence="4" key="1">
    <citation type="submission" date="2022-11" db="UniProtKB">
        <authorList>
            <consortium name="WormBaseParasite"/>
        </authorList>
    </citation>
    <scope>IDENTIFICATION</scope>
</reference>
<proteinExistence type="predicted"/>
<dbReference type="AlphaFoldDB" id="A0A914HD54"/>
<dbReference type="WBParaSite" id="Gr19_v10_g16021.t1">
    <property type="protein sequence ID" value="Gr19_v10_g16021.t1"/>
    <property type="gene ID" value="Gr19_v10_g16021"/>
</dbReference>
<sequence length="88" mass="10355">MRFSPLFLIFLFFVGICLLTAAEIKPQEAGGMHLRAKRGYKPWKKHSFSSSSSEKYKRRRYHHRNNGRVHYESPGAITNGRTWRWNGT</sequence>